<evidence type="ECO:0000256" key="4">
    <source>
        <dbReference type="ARBA" id="ARBA00017470"/>
    </source>
</evidence>
<organism evidence="8 9">
    <name type="scientific">Candidatus Ornithospirochaeta stercoripullorum</name>
    <dbReference type="NCBI Taxonomy" id="2840899"/>
    <lineage>
        <taxon>Bacteria</taxon>
        <taxon>Pseudomonadati</taxon>
        <taxon>Spirochaetota</taxon>
        <taxon>Spirochaetia</taxon>
        <taxon>Spirochaetales</taxon>
        <taxon>Spirochaetaceae</taxon>
        <taxon>Spirochaetaceae incertae sedis</taxon>
        <taxon>Candidatus Ornithospirochaeta</taxon>
    </lineage>
</organism>
<protein>
    <recommendedName>
        <fullName evidence="4">sn-glycerol-3-phosphate-binding periplasmic protein UgpB</fullName>
    </recommendedName>
</protein>
<evidence type="ECO:0000256" key="3">
    <source>
        <dbReference type="ARBA" id="ARBA00011557"/>
    </source>
</evidence>
<comment type="caution">
    <text evidence="8">The sequence shown here is derived from an EMBL/GenBank/DDBJ whole genome shotgun (WGS) entry which is preliminary data.</text>
</comment>
<evidence type="ECO:0000313" key="8">
    <source>
        <dbReference type="EMBL" id="MBO8436909.1"/>
    </source>
</evidence>
<dbReference type="PANTHER" id="PTHR43649:SF31">
    <property type="entry name" value="SN-GLYCEROL-3-PHOSPHATE-BINDING PERIPLASMIC PROTEIN UGPB"/>
    <property type="match status" value="1"/>
</dbReference>
<evidence type="ECO:0000256" key="1">
    <source>
        <dbReference type="ARBA" id="ARBA00004418"/>
    </source>
</evidence>
<evidence type="ECO:0000256" key="6">
    <source>
        <dbReference type="ARBA" id="ARBA00022729"/>
    </source>
</evidence>
<dbReference type="Gene3D" id="3.40.190.10">
    <property type="entry name" value="Periplasmic binding protein-like II"/>
    <property type="match status" value="1"/>
</dbReference>
<dbReference type="Pfam" id="PF01547">
    <property type="entry name" value="SBP_bac_1"/>
    <property type="match status" value="1"/>
</dbReference>
<evidence type="ECO:0000256" key="5">
    <source>
        <dbReference type="ARBA" id="ARBA00022448"/>
    </source>
</evidence>
<accession>A0A9D9H5S4</accession>
<evidence type="ECO:0000256" key="7">
    <source>
        <dbReference type="SAM" id="SignalP"/>
    </source>
</evidence>
<comment type="similarity">
    <text evidence="2">Belongs to the bacterial solute-binding protein 1 family.</text>
</comment>
<comment type="subunit">
    <text evidence="3">The complex is composed of two ATP-binding proteins (UgpC), two transmembrane proteins (UgpA and UgpE) and a solute-binding protein (UgpB).</text>
</comment>
<reference evidence="8" key="2">
    <citation type="journal article" date="2021" name="PeerJ">
        <title>Extensive microbial diversity within the chicken gut microbiome revealed by metagenomics and culture.</title>
        <authorList>
            <person name="Gilroy R."/>
            <person name="Ravi A."/>
            <person name="Getino M."/>
            <person name="Pursley I."/>
            <person name="Horton D.L."/>
            <person name="Alikhan N.F."/>
            <person name="Baker D."/>
            <person name="Gharbi K."/>
            <person name="Hall N."/>
            <person name="Watson M."/>
            <person name="Adriaenssens E.M."/>
            <person name="Foster-Nyarko E."/>
            <person name="Jarju S."/>
            <person name="Secka A."/>
            <person name="Antonio M."/>
            <person name="Oren A."/>
            <person name="Chaudhuri R.R."/>
            <person name="La Ragione R."/>
            <person name="Hildebrand F."/>
            <person name="Pallen M.J."/>
        </authorList>
    </citation>
    <scope>NUCLEOTIDE SEQUENCE</scope>
    <source>
        <strain evidence="8">7293</strain>
    </source>
</reference>
<dbReference type="PANTHER" id="PTHR43649">
    <property type="entry name" value="ARABINOSE-BINDING PROTEIN-RELATED"/>
    <property type="match status" value="1"/>
</dbReference>
<keyword evidence="6 7" id="KW-0732">Signal</keyword>
<gene>
    <name evidence="8" type="ORF">IAA97_08025</name>
</gene>
<feature type="signal peptide" evidence="7">
    <location>
        <begin position="1"/>
        <end position="19"/>
    </location>
</feature>
<dbReference type="CDD" id="cd13585">
    <property type="entry name" value="PBP2_TMBP_like"/>
    <property type="match status" value="1"/>
</dbReference>
<name>A0A9D9H5S4_9SPIO</name>
<feature type="chain" id="PRO_5038673420" description="sn-glycerol-3-phosphate-binding periplasmic protein UgpB" evidence="7">
    <location>
        <begin position="20"/>
        <end position="422"/>
    </location>
</feature>
<dbReference type="InterPro" id="IPR006059">
    <property type="entry name" value="SBP"/>
</dbReference>
<sequence length="422" mass="45797">MKKALTVLLIALVALTGLVAGGSKESASNDGTTTLTFAVWDYAQNPYLARTIEAFEAANPGIKIEVQDTPAADYVTKLNTQLNGGSDVDLFLVKEADKTKTFYDRGQLANLTPYIEADGIDMSQYNGTDANFIFDGNTYGLPVRTDQYVLFYNKDIFDAASVAYPSNDMTWADFEALAAQVTMGEGATKKYGAYFHSWNACVQNWGVQDGKHTIMDGEYSFFKPYYEMVLRMQEAGTCMSFAQIQASGLSYTDIFAQGQVAMLPMGSWLINTMVARNLSGESDVNWGVAVVPHAEDVPAGYTVGATTPICINNASKNKDAAWAFAKFLTGPEGAQILAENAQIPALSGEGYLETFASVEGMPEGVMEGLYASHISPDRPAMDHVTEIDQMLLAEHQLILLGEETVDEGIANMNANYARIMGN</sequence>
<comment type="subcellular location">
    <subcellularLocation>
        <location evidence="1">Periplasm</location>
    </subcellularLocation>
</comment>
<dbReference type="SUPFAM" id="SSF53850">
    <property type="entry name" value="Periplasmic binding protein-like II"/>
    <property type="match status" value="1"/>
</dbReference>
<keyword evidence="5" id="KW-0813">Transport</keyword>
<evidence type="ECO:0000256" key="2">
    <source>
        <dbReference type="ARBA" id="ARBA00008520"/>
    </source>
</evidence>
<dbReference type="AlphaFoldDB" id="A0A9D9H5S4"/>
<proteinExistence type="inferred from homology"/>
<reference evidence="8" key="1">
    <citation type="submission" date="2020-10" db="EMBL/GenBank/DDBJ databases">
        <authorList>
            <person name="Gilroy R."/>
        </authorList>
    </citation>
    <scope>NUCLEOTIDE SEQUENCE</scope>
    <source>
        <strain evidence="8">7293</strain>
    </source>
</reference>
<dbReference type="EMBL" id="JADIMT010000093">
    <property type="protein sequence ID" value="MBO8436909.1"/>
    <property type="molecule type" value="Genomic_DNA"/>
</dbReference>
<evidence type="ECO:0000313" key="9">
    <source>
        <dbReference type="Proteomes" id="UP000823615"/>
    </source>
</evidence>
<dbReference type="GO" id="GO:0042597">
    <property type="term" value="C:periplasmic space"/>
    <property type="evidence" value="ECO:0007669"/>
    <property type="project" value="UniProtKB-SubCell"/>
</dbReference>
<dbReference type="InterPro" id="IPR050490">
    <property type="entry name" value="Bact_solute-bd_prot1"/>
</dbReference>
<dbReference type="Proteomes" id="UP000823615">
    <property type="component" value="Unassembled WGS sequence"/>
</dbReference>